<evidence type="ECO:0000313" key="5">
    <source>
        <dbReference type="Proteomes" id="UP001199919"/>
    </source>
</evidence>
<feature type="transmembrane region" description="Helical" evidence="2">
    <location>
        <begin position="34"/>
        <end position="53"/>
    </location>
</feature>
<evidence type="ECO:0000256" key="1">
    <source>
        <dbReference type="SAM" id="MobiDB-lite"/>
    </source>
</evidence>
<sequence length="376" mass="43072">MAKSHYLPALDGLRGLSIMVVLLGHIGLNIPGGFGVNVFFFISGLLITNLLLIEYDKNERIDFKNFFIRRLLRLYPPLLLMILVTCIVPPLNKGITTDKVWPALFYYQNYYYIANFEAFHSGASKSYFGFIWSLAIEEHFYLLFPFLFAFFVKNKKALIGITLTIIVSALVFRVIGTYRYGVNPFAFEYCYAATECRSDAIMMGCLASILIYIDRDNRFLKFVSSVPVFVIAFIAMLLSIVIKDHLFKQTIMYTIQSLSFMIMIPAILYDKKYEFLNRFFSTKPLVFTGRLSYSLYLFHLVFYRLELAYISNGKKDILYYTLGIPGAFLLATMSYYLVEKPVMGLRRKFGSVAGKNTDTPAGTAVPEHEPQVAIKN</sequence>
<evidence type="ECO:0000259" key="3">
    <source>
        <dbReference type="Pfam" id="PF01757"/>
    </source>
</evidence>
<feature type="transmembrane region" description="Helical" evidence="2">
    <location>
        <begin position="317"/>
        <end position="338"/>
    </location>
</feature>
<dbReference type="InterPro" id="IPR002656">
    <property type="entry name" value="Acyl_transf_3_dom"/>
</dbReference>
<keyword evidence="2" id="KW-0812">Transmembrane</keyword>
<feature type="domain" description="Acyltransferase 3" evidence="3">
    <location>
        <begin position="8"/>
        <end position="333"/>
    </location>
</feature>
<accession>A0ABS8U1K7</accession>
<dbReference type="InterPro" id="IPR050879">
    <property type="entry name" value="Acyltransferase_3"/>
</dbReference>
<feature type="transmembrane region" description="Helical" evidence="2">
    <location>
        <begin position="196"/>
        <end position="213"/>
    </location>
</feature>
<feature type="transmembrane region" description="Helical" evidence="2">
    <location>
        <begin position="74"/>
        <end position="91"/>
    </location>
</feature>
<dbReference type="RefSeq" id="WP_232176922.1">
    <property type="nucleotide sequence ID" value="NZ_JAJPWV010000002.1"/>
</dbReference>
<keyword evidence="2" id="KW-1133">Transmembrane helix</keyword>
<keyword evidence="4" id="KW-0808">Transferase</keyword>
<protein>
    <submittedName>
        <fullName evidence="4">Acyltransferase</fullName>
    </submittedName>
</protein>
<dbReference type="PANTHER" id="PTHR23028:SF53">
    <property type="entry name" value="ACYL_TRANSF_3 DOMAIN-CONTAINING PROTEIN"/>
    <property type="match status" value="1"/>
</dbReference>
<proteinExistence type="predicted"/>
<dbReference type="Proteomes" id="UP001199919">
    <property type="component" value="Unassembled WGS sequence"/>
</dbReference>
<keyword evidence="4" id="KW-0012">Acyltransferase</keyword>
<dbReference type="GO" id="GO:0016746">
    <property type="term" value="F:acyltransferase activity"/>
    <property type="evidence" value="ECO:0007669"/>
    <property type="project" value="UniProtKB-KW"/>
</dbReference>
<feature type="transmembrane region" description="Helical" evidence="2">
    <location>
        <begin position="291"/>
        <end position="311"/>
    </location>
</feature>
<dbReference type="EMBL" id="JAJPWV010000002">
    <property type="protein sequence ID" value="MCD8740527.1"/>
    <property type="molecule type" value="Genomic_DNA"/>
</dbReference>
<evidence type="ECO:0000256" key="2">
    <source>
        <dbReference type="SAM" id="Phobius"/>
    </source>
</evidence>
<name>A0ABS8U1K7_9SPHI</name>
<feature type="transmembrane region" description="Helical" evidence="2">
    <location>
        <begin position="253"/>
        <end position="270"/>
    </location>
</feature>
<feature type="transmembrane region" description="Helical" evidence="2">
    <location>
        <begin position="220"/>
        <end position="241"/>
    </location>
</feature>
<comment type="caution">
    <text evidence="4">The sequence shown here is derived from an EMBL/GenBank/DDBJ whole genome shotgun (WGS) entry which is preliminary data.</text>
</comment>
<feature type="transmembrane region" description="Helical" evidence="2">
    <location>
        <begin position="127"/>
        <end position="150"/>
    </location>
</feature>
<reference evidence="4 5" key="1">
    <citation type="submission" date="2021-12" db="EMBL/GenBank/DDBJ databases">
        <title>Mucilaginibacter roseus genome.</title>
        <authorList>
            <person name="Ferreira J.R."/>
            <person name="Newman J.D."/>
        </authorList>
    </citation>
    <scope>NUCLEOTIDE SEQUENCE [LARGE SCALE GENOMIC DNA]</scope>
    <source>
        <strain evidence="4 5">LMG 28454</strain>
    </source>
</reference>
<dbReference type="PANTHER" id="PTHR23028">
    <property type="entry name" value="ACETYLTRANSFERASE"/>
    <property type="match status" value="1"/>
</dbReference>
<keyword evidence="2" id="KW-0472">Membrane</keyword>
<dbReference type="Pfam" id="PF01757">
    <property type="entry name" value="Acyl_transf_3"/>
    <property type="match status" value="1"/>
</dbReference>
<feature type="transmembrane region" description="Helical" evidence="2">
    <location>
        <begin position="157"/>
        <end position="176"/>
    </location>
</feature>
<feature type="region of interest" description="Disordered" evidence="1">
    <location>
        <begin position="357"/>
        <end position="376"/>
    </location>
</feature>
<keyword evidence="5" id="KW-1185">Reference proteome</keyword>
<organism evidence="4 5">
    <name type="scientific">Mucilaginibacter roseus</name>
    <dbReference type="NCBI Taxonomy" id="1528868"/>
    <lineage>
        <taxon>Bacteria</taxon>
        <taxon>Pseudomonadati</taxon>
        <taxon>Bacteroidota</taxon>
        <taxon>Sphingobacteriia</taxon>
        <taxon>Sphingobacteriales</taxon>
        <taxon>Sphingobacteriaceae</taxon>
        <taxon>Mucilaginibacter</taxon>
    </lineage>
</organism>
<gene>
    <name evidence="4" type="ORF">LT679_07925</name>
</gene>
<evidence type="ECO:0000313" key="4">
    <source>
        <dbReference type="EMBL" id="MCD8740527.1"/>
    </source>
</evidence>